<protein>
    <submittedName>
        <fullName evidence="1">GD15322</fullName>
    </submittedName>
</protein>
<organism evidence="1 2">
    <name type="scientific">Drosophila simulans</name>
    <name type="common">Fruit fly</name>
    <dbReference type="NCBI Taxonomy" id="7240"/>
    <lineage>
        <taxon>Eukaryota</taxon>
        <taxon>Metazoa</taxon>
        <taxon>Ecdysozoa</taxon>
        <taxon>Arthropoda</taxon>
        <taxon>Hexapoda</taxon>
        <taxon>Insecta</taxon>
        <taxon>Pterygota</taxon>
        <taxon>Neoptera</taxon>
        <taxon>Endopterygota</taxon>
        <taxon>Diptera</taxon>
        <taxon>Brachycera</taxon>
        <taxon>Muscomorpha</taxon>
        <taxon>Ephydroidea</taxon>
        <taxon>Drosophilidae</taxon>
        <taxon>Drosophila</taxon>
        <taxon>Sophophora</taxon>
    </lineage>
</organism>
<proteinExistence type="predicted"/>
<dbReference type="Proteomes" id="UP000000304">
    <property type="component" value="Unassembled WGS sequence"/>
</dbReference>
<dbReference type="HOGENOM" id="CLU_2852102_0_0_1"/>
<evidence type="ECO:0000313" key="2">
    <source>
        <dbReference type="Proteomes" id="UP000000304"/>
    </source>
</evidence>
<dbReference type="EMBL" id="CH981778">
    <property type="protein sequence ID" value="EDX15397.1"/>
    <property type="molecule type" value="Genomic_DNA"/>
</dbReference>
<name>B4NS19_DROSI</name>
<evidence type="ECO:0000313" key="1">
    <source>
        <dbReference type="EMBL" id="EDX15397.1"/>
    </source>
</evidence>
<reference evidence="1 2" key="1">
    <citation type="journal article" date="2007" name="Nature">
        <title>Evolution of genes and genomes on the Drosophila phylogeny.</title>
        <authorList>
            <consortium name="Drosophila 12 Genomes Consortium"/>
            <person name="Clark A.G."/>
            <person name="Eisen M.B."/>
            <person name="Smith D.R."/>
            <person name="Bergman C.M."/>
            <person name="Oliver B."/>
            <person name="Markow T.A."/>
            <person name="Kaufman T.C."/>
            <person name="Kellis M."/>
            <person name="Gelbart W."/>
            <person name="Iyer V.N."/>
            <person name="Pollard D.A."/>
            <person name="Sackton T.B."/>
            <person name="Larracuente A.M."/>
            <person name="Singh N.D."/>
            <person name="Abad J.P."/>
            <person name="Abt D.N."/>
            <person name="Adryan B."/>
            <person name="Aguade M."/>
            <person name="Akashi H."/>
            <person name="Anderson W.W."/>
            <person name="Aquadro C.F."/>
            <person name="Ardell D.H."/>
            <person name="Arguello R."/>
            <person name="Artieri C.G."/>
            <person name="Barbash D.A."/>
            <person name="Barker D."/>
            <person name="Barsanti P."/>
            <person name="Batterham P."/>
            <person name="Batzoglou S."/>
            <person name="Begun D."/>
            <person name="Bhutkar A."/>
            <person name="Blanco E."/>
            <person name="Bosak S.A."/>
            <person name="Bradley R.K."/>
            <person name="Brand A.D."/>
            <person name="Brent M.R."/>
            <person name="Brooks A.N."/>
            <person name="Brown R.H."/>
            <person name="Butlin R.K."/>
            <person name="Caggese C."/>
            <person name="Calvi B.R."/>
            <person name="Bernardo de Carvalho A."/>
            <person name="Caspi A."/>
            <person name="Castrezana S."/>
            <person name="Celniker S.E."/>
            <person name="Chang J.L."/>
            <person name="Chapple C."/>
            <person name="Chatterji S."/>
            <person name="Chinwalla A."/>
            <person name="Civetta A."/>
            <person name="Clifton S.W."/>
            <person name="Comeron J.M."/>
            <person name="Costello J.C."/>
            <person name="Coyne J.A."/>
            <person name="Daub J."/>
            <person name="David R.G."/>
            <person name="Delcher A.L."/>
            <person name="Delehaunty K."/>
            <person name="Do C.B."/>
            <person name="Ebling H."/>
            <person name="Edwards K."/>
            <person name="Eickbush T."/>
            <person name="Evans J.D."/>
            <person name="Filipski A."/>
            <person name="Findeiss S."/>
            <person name="Freyhult E."/>
            <person name="Fulton L."/>
            <person name="Fulton R."/>
            <person name="Garcia A.C."/>
            <person name="Gardiner A."/>
            <person name="Garfield D.A."/>
            <person name="Garvin B.E."/>
            <person name="Gibson G."/>
            <person name="Gilbert D."/>
            <person name="Gnerre S."/>
            <person name="Godfrey J."/>
            <person name="Good R."/>
            <person name="Gotea V."/>
            <person name="Gravely B."/>
            <person name="Greenberg A.J."/>
            <person name="Griffiths-Jones S."/>
            <person name="Gross S."/>
            <person name="Guigo R."/>
            <person name="Gustafson E.A."/>
            <person name="Haerty W."/>
            <person name="Hahn M.W."/>
            <person name="Halligan D.L."/>
            <person name="Halpern A.L."/>
            <person name="Halter G.M."/>
            <person name="Han M.V."/>
            <person name="Heger A."/>
            <person name="Hillier L."/>
            <person name="Hinrichs A.S."/>
            <person name="Holmes I."/>
            <person name="Hoskins R.A."/>
            <person name="Hubisz M.J."/>
            <person name="Hultmark D."/>
            <person name="Huntley M.A."/>
            <person name="Jaffe D.B."/>
            <person name="Jagadeeshan S."/>
            <person name="Jeck W.R."/>
            <person name="Johnson J."/>
            <person name="Jones C.D."/>
            <person name="Jordan W.C."/>
            <person name="Karpen G.H."/>
            <person name="Kataoka E."/>
            <person name="Keightley P.D."/>
            <person name="Kheradpour P."/>
            <person name="Kirkness E.F."/>
            <person name="Koerich L.B."/>
            <person name="Kristiansen K."/>
            <person name="Kudrna D."/>
            <person name="Kulathinal R.J."/>
            <person name="Kumar S."/>
            <person name="Kwok R."/>
            <person name="Lander E."/>
            <person name="Langley C.H."/>
            <person name="Lapoint R."/>
            <person name="Lazzaro B.P."/>
            <person name="Lee S.J."/>
            <person name="Levesque L."/>
            <person name="Li R."/>
            <person name="Lin C.F."/>
            <person name="Lin M.F."/>
            <person name="Lindblad-Toh K."/>
            <person name="Llopart A."/>
            <person name="Long M."/>
            <person name="Low L."/>
            <person name="Lozovsky E."/>
            <person name="Lu J."/>
            <person name="Luo M."/>
            <person name="Machado C.A."/>
            <person name="Makalowski W."/>
            <person name="Marzo M."/>
            <person name="Matsuda M."/>
            <person name="Matzkin L."/>
            <person name="McAllister B."/>
            <person name="McBride C.S."/>
            <person name="McKernan B."/>
            <person name="McKernan K."/>
            <person name="Mendez-Lago M."/>
            <person name="Minx P."/>
            <person name="Mollenhauer M.U."/>
            <person name="Montooth K."/>
            <person name="Mount S.M."/>
            <person name="Mu X."/>
            <person name="Myers E."/>
            <person name="Negre B."/>
            <person name="Newfeld S."/>
            <person name="Nielsen R."/>
            <person name="Noor M.A."/>
            <person name="O'Grady P."/>
            <person name="Pachter L."/>
            <person name="Papaceit M."/>
            <person name="Parisi M.J."/>
            <person name="Parisi M."/>
            <person name="Parts L."/>
            <person name="Pedersen J.S."/>
            <person name="Pesole G."/>
            <person name="Phillippy A.M."/>
            <person name="Ponting C.P."/>
            <person name="Pop M."/>
            <person name="Porcelli D."/>
            <person name="Powell J.R."/>
            <person name="Prohaska S."/>
            <person name="Pruitt K."/>
            <person name="Puig M."/>
            <person name="Quesneville H."/>
            <person name="Ram K.R."/>
            <person name="Rand D."/>
            <person name="Rasmussen M.D."/>
            <person name="Reed L.K."/>
            <person name="Reenan R."/>
            <person name="Reily A."/>
            <person name="Remington K.A."/>
            <person name="Rieger T.T."/>
            <person name="Ritchie M.G."/>
            <person name="Robin C."/>
            <person name="Rogers Y.H."/>
            <person name="Rohde C."/>
            <person name="Rozas J."/>
            <person name="Rubenfield M.J."/>
            <person name="Ruiz A."/>
            <person name="Russo S."/>
            <person name="Salzberg S.L."/>
            <person name="Sanchez-Gracia A."/>
            <person name="Saranga D.J."/>
            <person name="Sato H."/>
            <person name="Schaeffer S.W."/>
            <person name="Schatz M.C."/>
            <person name="Schlenke T."/>
            <person name="Schwartz R."/>
            <person name="Segarra C."/>
            <person name="Singh R.S."/>
            <person name="Sirot L."/>
            <person name="Sirota M."/>
            <person name="Sisneros N.B."/>
            <person name="Smith C.D."/>
            <person name="Smith T.F."/>
            <person name="Spieth J."/>
            <person name="Stage D.E."/>
            <person name="Stark A."/>
            <person name="Stephan W."/>
            <person name="Strausberg R.L."/>
            <person name="Strempel S."/>
            <person name="Sturgill D."/>
            <person name="Sutton G."/>
            <person name="Sutton G.G."/>
            <person name="Tao W."/>
            <person name="Teichmann S."/>
            <person name="Tobari Y.N."/>
            <person name="Tomimura Y."/>
            <person name="Tsolas J.M."/>
            <person name="Valente V.L."/>
            <person name="Venter E."/>
            <person name="Venter J.C."/>
            <person name="Vicario S."/>
            <person name="Vieira F.G."/>
            <person name="Vilella A.J."/>
            <person name="Villasante A."/>
            <person name="Walenz B."/>
            <person name="Wang J."/>
            <person name="Wasserman M."/>
            <person name="Watts T."/>
            <person name="Wilson D."/>
            <person name="Wilson R.K."/>
            <person name="Wing R.A."/>
            <person name="Wolfner M.F."/>
            <person name="Wong A."/>
            <person name="Wong G.K."/>
            <person name="Wu C.I."/>
            <person name="Wu G."/>
            <person name="Yamamoto D."/>
            <person name="Yang H.P."/>
            <person name="Yang S.P."/>
            <person name="Yorke J.A."/>
            <person name="Yoshida K."/>
            <person name="Zdobnov E."/>
            <person name="Zhang P."/>
            <person name="Zhang Y."/>
            <person name="Zimin A.V."/>
            <person name="Baldwin J."/>
            <person name="Abdouelleil A."/>
            <person name="Abdulkadir J."/>
            <person name="Abebe A."/>
            <person name="Abera B."/>
            <person name="Abreu J."/>
            <person name="Acer S.C."/>
            <person name="Aftuck L."/>
            <person name="Alexander A."/>
            <person name="An P."/>
            <person name="Anderson E."/>
            <person name="Anderson S."/>
            <person name="Arachi H."/>
            <person name="Azer M."/>
            <person name="Bachantsang P."/>
            <person name="Barry A."/>
            <person name="Bayul T."/>
            <person name="Berlin A."/>
            <person name="Bessette D."/>
            <person name="Bloom T."/>
            <person name="Blye J."/>
            <person name="Boguslavskiy L."/>
            <person name="Bonnet C."/>
            <person name="Boukhgalter B."/>
            <person name="Bourzgui I."/>
            <person name="Brown A."/>
            <person name="Cahill P."/>
            <person name="Channer S."/>
            <person name="Cheshatsang Y."/>
            <person name="Chuda L."/>
            <person name="Citroen M."/>
            <person name="Collymore A."/>
            <person name="Cooke P."/>
            <person name="Costello M."/>
            <person name="D'Aco K."/>
            <person name="Daza R."/>
            <person name="De Haan G."/>
            <person name="DeGray S."/>
            <person name="DeMaso C."/>
            <person name="Dhargay N."/>
            <person name="Dooley K."/>
            <person name="Dooley E."/>
            <person name="Doricent M."/>
            <person name="Dorje P."/>
            <person name="Dorjee K."/>
            <person name="Dupes A."/>
            <person name="Elong R."/>
            <person name="Falk J."/>
            <person name="Farina A."/>
            <person name="Faro S."/>
            <person name="Ferguson D."/>
            <person name="Fisher S."/>
            <person name="Foley C.D."/>
            <person name="Franke A."/>
            <person name="Friedrich D."/>
            <person name="Gadbois L."/>
            <person name="Gearin G."/>
            <person name="Gearin C.R."/>
            <person name="Giannoukos G."/>
            <person name="Goode T."/>
            <person name="Graham J."/>
            <person name="Grandbois E."/>
            <person name="Grewal S."/>
            <person name="Gyaltsen K."/>
            <person name="Hafez N."/>
            <person name="Hagos B."/>
            <person name="Hall J."/>
            <person name="Henson C."/>
            <person name="Hollinger A."/>
            <person name="Honan T."/>
            <person name="Huard M.D."/>
            <person name="Hughes L."/>
            <person name="Hurhula B."/>
            <person name="Husby M.E."/>
            <person name="Kamat A."/>
            <person name="Kanga B."/>
            <person name="Kashin S."/>
            <person name="Khazanovich D."/>
            <person name="Kisner P."/>
            <person name="Lance K."/>
            <person name="Lara M."/>
            <person name="Lee W."/>
            <person name="Lennon N."/>
            <person name="Letendre F."/>
            <person name="LeVine R."/>
            <person name="Lipovsky A."/>
            <person name="Liu X."/>
            <person name="Liu J."/>
            <person name="Liu S."/>
            <person name="Lokyitsang T."/>
            <person name="Lokyitsang Y."/>
            <person name="Lubonja R."/>
            <person name="Lui A."/>
            <person name="MacDonald P."/>
            <person name="Magnisalis V."/>
            <person name="Maru K."/>
            <person name="Matthews C."/>
            <person name="McCusker W."/>
            <person name="McDonough S."/>
            <person name="Mehta T."/>
            <person name="Meldrim J."/>
            <person name="Meneus L."/>
            <person name="Mihai O."/>
            <person name="Mihalev A."/>
            <person name="Mihova T."/>
            <person name="Mittelman R."/>
            <person name="Mlenga V."/>
            <person name="Montmayeur A."/>
            <person name="Mulrain L."/>
            <person name="Navidi A."/>
            <person name="Naylor J."/>
            <person name="Negash T."/>
            <person name="Nguyen T."/>
            <person name="Nguyen N."/>
            <person name="Nicol R."/>
            <person name="Norbu C."/>
            <person name="Norbu N."/>
            <person name="Novod N."/>
            <person name="O'Neill B."/>
            <person name="Osman S."/>
            <person name="Markiewicz E."/>
            <person name="Oyono O.L."/>
            <person name="Patti C."/>
            <person name="Phunkhang P."/>
            <person name="Pierre F."/>
            <person name="Priest M."/>
            <person name="Raghuraman S."/>
            <person name="Rege F."/>
            <person name="Reyes R."/>
            <person name="Rise C."/>
            <person name="Rogov P."/>
            <person name="Ross K."/>
            <person name="Ryan E."/>
            <person name="Settipalli S."/>
            <person name="Shea T."/>
            <person name="Sherpa N."/>
            <person name="Shi L."/>
            <person name="Shih D."/>
            <person name="Sparrow T."/>
            <person name="Spaulding J."/>
            <person name="Stalker J."/>
            <person name="Stange-Thomann N."/>
            <person name="Stavropoulos S."/>
            <person name="Stone C."/>
            <person name="Strader C."/>
            <person name="Tesfaye S."/>
            <person name="Thomson T."/>
            <person name="Thoulutsang Y."/>
            <person name="Thoulutsang D."/>
            <person name="Topham K."/>
            <person name="Topping I."/>
            <person name="Tsamla T."/>
            <person name="Vassiliev H."/>
            <person name="Vo A."/>
            <person name="Wangchuk T."/>
            <person name="Wangdi T."/>
            <person name="Weiand M."/>
            <person name="Wilkinson J."/>
            <person name="Wilson A."/>
            <person name="Yadav S."/>
            <person name="Young G."/>
            <person name="Yu Q."/>
            <person name="Zembek L."/>
            <person name="Zhong D."/>
            <person name="Zimmer A."/>
            <person name="Zwirko Z."/>
            <person name="Jaffe D.B."/>
            <person name="Alvarez P."/>
            <person name="Brockman W."/>
            <person name="Butler J."/>
            <person name="Chin C."/>
            <person name="Gnerre S."/>
            <person name="Grabherr M."/>
            <person name="Kleber M."/>
            <person name="Mauceli E."/>
            <person name="MacCallum I."/>
        </authorList>
    </citation>
    <scope>NUCLEOTIDE SEQUENCE [LARGE SCALE GENOMIC DNA]</scope>
    <source>
        <strain evidence="2">white501</strain>
    </source>
</reference>
<dbReference type="AlphaFoldDB" id="B4NS19"/>
<accession>B4NS19</accession>
<keyword evidence="2" id="KW-1185">Reference proteome</keyword>
<sequence length="65" mass="7675">MFGTSLSHNFFAQRPNLRPQPPLVVLRLFGIRFLRYRRDEARIARFLAQEYLILGQQVPMNDLSV</sequence>
<gene>
    <name evidence="1" type="primary">Dsim\GD15322</name>
    <name evidence="1" type="ORF">Dsim_GD15322</name>
</gene>